<gene>
    <name evidence="3" type="ORF">JL106_18435</name>
</gene>
<sequence length="375" mass="39283">MELRRLGSSGLFVSTVTLGSFTFTGGRATRVGSTDLAATERMFDEAVDAGVNLVDTADSYHGGTSEEIVGALLRRRPSPEVLVSSKVGLATGPTANDRGSSRHHVLAAAETSLRRLQRDHIDLYHLHMWDGLTPVVETLSALDVLVRSGKVRYVAVSNFAAWQVVKHVATADALHLPRPVAQQIHYTPHVRDPEFDLLPMAADQGLGTLVWGPLAGGLLSGKYRRDSTTDGGRHATPLGIPPVPDRDRLFDIVDELVAVGRERGVTAAQVALAWTLSRPGVTSLVVGATRREQVGRQPGRRAAGALGRGAGADRAGQSSRAAVPVVAPAHGGAAPDGRGRVTVPGAVRPLSGISASARPPARRSDPSAAAGSGTR</sequence>
<evidence type="ECO:0000259" key="2">
    <source>
        <dbReference type="Pfam" id="PF00248"/>
    </source>
</evidence>
<dbReference type="PANTHER" id="PTHR43364">
    <property type="entry name" value="NADH-SPECIFIC METHYLGLYOXAL REDUCTASE-RELATED"/>
    <property type="match status" value="1"/>
</dbReference>
<protein>
    <submittedName>
        <fullName evidence="3">Aldo/keto reductase</fullName>
    </submittedName>
</protein>
<dbReference type="Proteomes" id="UP000663792">
    <property type="component" value="Unassembled WGS sequence"/>
</dbReference>
<proteinExistence type="predicted"/>
<reference evidence="3" key="1">
    <citation type="submission" date="2021-01" db="EMBL/GenBank/DDBJ databases">
        <title>YIM 132084 draft genome.</title>
        <authorList>
            <person name="An D."/>
        </authorList>
    </citation>
    <scope>NUCLEOTIDE SEQUENCE</scope>
    <source>
        <strain evidence="3">YIM 132084</strain>
    </source>
</reference>
<dbReference type="Pfam" id="PF00248">
    <property type="entry name" value="Aldo_ket_red"/>
    <property type="match status" value="1"/>
</dbReference>
<dbReference type="InterPro" id="IPR020471">
    <property type="entry name" value="AKR"/>
</dbReference>
<dbReference type="InterPro" id="IPR036812">
    <property type="entry name" value="NAD(P)_OxRdtase_dom_sf"/>
</dbReference>
<dbReference type="GO" id="GO:0005829">
    <property type="term" value="C:cytosol"/>
    <property type="evidence" value="ECO:0007669"/>
    <property type="project" value="TreeGrafter"/>
</dbReference>
<dbReference type="PANTHER" id="PTHR43364:SF18">
    <property type="entry name" value="OXIDOREDUCTASE"/>
    <property type="match status" value="1"/>
</dbReference>
<dbReference type="SUPFAM" id="SSF51430">
    <property type="entry name" value="NAD(P)-linked oxidoreductase"/>
    <property type="match status" value="1"/>
</dbReference>
<dbReference type="EMBL" id="JAERWK010000025">
    <property type="protein sequence ID" value="MBM9469269.1"/>
    <property type="molecule type" value="Genomic_DNA"/>
</dbReference>
<dbReference type="RefSeq" id="WP_205262215.1">
    <property type="nucleotide sequence ID" value="NZ_JAERWK010000025.1"/>
</dbReference>
<dbReference type="GO" id="GO:0016491">
    <property type="term" value="F:oxidoreductase activity"/>
    <property type="evidence" value="ECO:0007669"/>
    <property type="project" value="InterPro"/>
</dbReference>
<dbReference type="InterPro" id="IPR023210">
    <property type="entry name" value="NADP_OxRdtase_dom"/>
</dbReference>
<evidence type="ECO:0000313" key="4">
    <source>
        <dbReference type="Proteomes" id="UP000663792"/>
    </source>
</evidence>
<feature type="domain" description="NADP-dependent oxidoreductase" evidence="2">
    <location>
        <begin position="16"/>
        <end position="294"/>
    </location>
</feature>
<evidence type="ECO:0000256" key="1">
    <source>
        <dbReference type="SAM" id="MobiDB-lite"/>
    </source>
</evidence>
<name>A0A939C3C4_9ACTN</name>
<dbReference type="AlphaFoldDB" id="A0A939C3C4"/>
<evidence type="ECO:0000313" key="3">
    <source>
        <dbReference type="EMBL" id="MBM9469269.1"/>
    </source>
</evidence>
<feature type="region of interest" description="Disordered" evidence="1">
    <location>
        <begin position="292"/>
        <end position="375"/>
    </location>
</feature>
<comment type="caution">
    <text evidence="3">The sequence shown here is derived from an EMBL/GenBank/DDBJ whole genome shotgun (WGS) entry which is preliminary data.</text>
</comment>
<dbReference type="InterPro" id="IPR050523">
    <property type="entry name" value="AKR_Detox_Biosynth"/>
</dbReference>
<feature type="compositionally biased region" description="Low complexity" evidence="1">
    <location>
        <begin position="295"/>
        <end position="305"/>
    </location>
</feature>
<dbReference type="PRINTS" id="PR00069">
    <property type="entry name" value="ALDKETRDTASE"/>
</dbReference>
<feature type="compositionally biased region" description="Low complexity" evidence="1">
    <location>
        <begin position="312"/>
        <end position="336"/>
    </location>
</feature>
<feature type="compositionally biased region" description="Low complexity" evidence="1">
    <location>
        <begin position="366"/>
        <end position="375"/>
    </location>
</feature>
<keyword evidence="4" id="KW-1185">Reference proteome</keyword>
<organism evidence="3 4">
    <name type="scientific">Nakamurella leprariae</name>
    <dbReference type="NCBI Taxonomy" id="2803911"/>
    <lineage>
        <taxon>Bacteria</taxon>
        <taxon>Bacillati</taxon>
        <taxon>Actinomycetota</taxon>
        <taxon>Actinomycetes</taxon>
        <taxon>Nakamurellales</taxon>
        <taxon>Nakamurellaceae</taxon>
        <taxon>Nakamurella</taxon>
    </lineage>
</organism>
<accession>A0A939C3C4</accession>
<dbReference type="Gene3D" id="3.20.20.100">
    <property type="entry name" value="NADP-dependent oxidoreductase domain"/>
    <property type="match status" value="1"/>
</dbReference>